<dbReference type="EC" id="3.4.11.-" evidence="11"/>
<dbReference type="GO" id="GO:0008270">
    <property type="term" value="F:zinc ion binding"/>
    <property type="evidence" value="ECO:0007669"/>
    <property type="project" value="UniProtKB-UniRule"/>
</dbReference>
<keyword evidence="2 11" id="KW-0031">Aminopeptidase</keyword>
<dbReference type="InParanoid" id="W3XA67"/>
<dbReference type="Gene3D" id="1.25.50.20">
    <property type="match status" value="1"/>
</dbReference>
<dbReference type="InterPro" id="IPR001930">
    <property type="entry name" value="Peptidase_M1"/>
</dbReference>
<keyword evidence="5 11" id="KW-0378">Hydrolase</keyword>
<dbReference type="InterPro" id="IPR014782">
    <property type="entry name" value="Peptidase_M1_dom"/>
</dbReference>
<organism evidence="15 16">
    <name type="scientific">Pestalotiopsis fici (strain W106-1 / CGMCC3.15140)</name>
    <dbReference type="NCBI Taxonomy" id="1229662"/>
    <lineage>
        <taxon>Eukaryota</taxon>
        <taxon>Fungi</taxon>
        <taxon>Dikarya</taxon>
        <taxon>Ascomycota</taxon>
        <taxon>Pezizomycotina</taxon>
        <taxon>Sordariomycetes</taxon>
        <taxon>Xylariomycetidae</taxon>
        <taxon>Amphisphaeriales</taxon>
        <taxon>Sporocadaceae</taxon>
        <taxon>Pestalotiopsis</taxon>
    </lineage>
</organism>
<reference evidence="16" key="1">
    <citation type="journal article" date="2015" name="BMC Genomics">
        <title>Genomic and transcriptomic analysis of the endophytic fungus Pestalotiopsis fici reveals its lifestyle and high potential for synthesis of natural products.</title>
        <authorList>
            <person name="Wang X."/>
            <person name="Zhang X."/>
            <person name="Liu L."/>
            <person name="Xiang M."/>
            <person name="Wang W."/>
            <person name="Sun X."/>
            <person name="Che Y."/>
            <person name="Guo L."/>
            <person name="Liu G."/>
            <person name="Guo L."/>
            <person name="Wang C."/>
            <person name="Yin W.B."/>
            <person name="Stadler M."/>
            <person name="Zhang X."/>
            <person name="Liu X."/>
        </authorList>
    </citation>
    <scope>NUCLEOTIDE SEQUENCE [LARGE SCALE GENOMIC DNA]</scope>
    <source>
        <strain evidence="16">W106-1 / CGMCC3.15140</strain>
    </source>
</reference>
<dbReference type="PRINTS" id="PR00756">
    <property type="entry name" value="ALADIPTASE"/>
</dbReference>
<dbReference type="GO" id="GO:0006508">
    <property type="term" value="P:proteolysis"/>
    <property type="evidence" value="ECO:0007669"/>
    <property type="project" value="UniProtKB-KW"/>
</dbReference>
<dbReference type="PANTHER" id="PTHR11533:SF174">
    <property type="entry name" value="PUROMYCIN-SENSITIVE AMINOPEPTIDASE-RELATED"/>
    <property type="match status" value="1"/>
</dbReference>
<evidence type="ECO:0000256" key="4">
    <source>
        <dbReference type="ARBA" id="ARBA00022723"/>
    </source>
</evidence>
<dbReference type="GO" id="GO:0005737">
    <property type="term" value="C:cytoplasm"/>
    <property type="evidence" value="ECO:0007669"/>
    <property type="project" value="TreeGrafter"/>
</dbReference>
<keyword evidence="7 11" id="KW-0482">Metalloprotease</keyword>
<evidence type="ECO:0000313" key="16">
    <source>
        <dbReference type="Proteomes" id="UP000030651"/>
    </source>
</evidence>
<dbReference type="OrthoDB" id="10031169at2759"/>
<comment type="cofactor">
    <cofactor evidence="9 11">
        <name>Zn(2+)</name>
        <dbReference type="ChEBI" id="CHEBI:29105"/>
    </cofactor>
    <text evidence="9 11">Binds 1 zinc ion per subunit.</text>
</comment>
<evidence type="ECO:0000256" key="8">
    <source>
        <dbReference type="PIRSR" id="PIRSR634016-1"/>
    </source>
</evidence>
<dbReference type="HOGENOM" id="CLU_003705_0_2_1"/>
<evidence type="ECO:0000256" key="6">
    <source>
        <dbReference type="ARBA" id="ARBA00022833"/>
    </source>
</evidence>
<evidence type="ECO:0000256" key="2">
    <source>
        <dbReference type="ARBA" id="ARBA00022438"/>
    </source>
</evidence>
<dbReference type="GO" id="GO:0016020">
    <property type="term" value="C:membrane"/>
    <property type="evidence" value="ECO:0007669"/>
    <property type="project" value="TreeGrafter"/>
</dbReference>
<dbReference type="GO" id="GO:0042277">
    <property type="term" value="F:peptide binding"/>
    <property type="evidence" value="ECO:0007669"/>
    <property type="project" value="TreeGrafter"/>
</dbReference>
<dbReference type="Gene3D" id="1.10.390.10">
    <property type="entry name" value="Neutral Protease Domain 2"/>
    <property type="match status" value="1"/>
</dbReference>
<evidence type="ECO:0000256" key="10">
    <source>
        <dbReference type="PIRSR" id="PIRSR634016-4"/>
    </source>
</evidence>
<dbReference type="STRING" id="1229662.W3XA67"/>
<feature type="binding site" evidence="9">
    <location>
        <position position="315"/>
    </location>
    <ligand>
        <name>Zn(2+)</name>
        <dbReference type="ChEBI" id="CHEBI:29105"/>
        <note>catalytic</note>
    </ligand>
</feature>
<dbReference type="FunFam" id="1.10.390.10:FF:000006">
    <property type="entry name" value="Puromycin-sensitive aminopeptidase"/>
    <property type="match status" value="1"/>
</dbReference>
<dbReference type="InterPro" id="IPR024571">
    <property type="entry name" value="ERAP1-like_C_dom"/>
</dbReference>
<evidence type="ECO:0000256" key="11">
    <source>
        <dbReference type="RuleBase" id="RU364040"/>
    </source>
</evidence>
<evidence type="ECO:0000256" key="9">
    <source>
        <dbReference type="PIRSR" id="PIRSR634016-3"/>
    </source>
</evidence>
<dbReference type="PANTHER" id="PTHR11533">
    <property type="entry name" value="PROTEASE M1 ZINC METALLOPROTEASE"/>
    <property type="match status" value="1"/>
</dbReference>
<keyword evidence="3 11" id="KW-0645">Protease</keyword>
<dbReference type="Pfam" id="PF11838">
    <property type="entry name" value="ERAP1_C"/>
    <property type="match status" value="1"/>
</dbReference>
<evidence type="ECO:0000256" key="1">
    <source>
        <dbReference type="ARBA" id="ARBA00010136"/>
    </source>
</evidence>
<feature type="domain" description="Peptidase M1 membrane alanine aminopeptidase" evidence="12">
    <location>
        <begin position="245"/>
        <end position="465"/>
    </location>
</feature>
<dbReference type="Pfam" id="PF17900">
    <property type="entry name" value="Peptidase_M1_N"/>
    <property type="match status" value="1"/>
</dbReference>
<dbReference type="Pfam" id="PF01433">
    <property type="entry name" value="Peptidase_M1"/>
    <property type="match status" value="1"/>
</dbReference>
<dbReference type="SUPFAM" id="SSF55486">
    <property type="entry name" value="Metalloproteases ('zincins'), catalytic domain"/>
    <property type="match status" value="1"/>
</dbReference>
<feature type="site" description="Transition state stabilizer" evidence="10">
    <location>
        <position position="406"/>
    </location>
</feature>
<dbReference type="RefSeq" id="XP_007831572.1">
    <property type="nucleotide sequence ID" value="XM_007833381.1"/>
</dbReference>
<evidence type="ECO:0000259" key="13">
    <source>
        <dbReference type="Pfam" id="PF11838"/>
    </source>
</evidence>
<keyword evidence="6 9" id="KW-0862">Zinc</keyword>
<dbReference type="GO" id="GO:0043171">
    <property type="term" value="P:peptide catabolic process"/>
    <property type="evidence" value="ECO:0007669"/>
    <property type="project" value="TreeGrafter"/>
</dbReference>
<feature type="domain" description="ERAP1-like C-terminal" evidence="13">
    <location>
        <begin position="536"/>
        <end position="877"/>
    </location>
</feature>
<evidence type="ECO:0000259" key="12">
    <source>
        <dbReference type="Pfam" id="PF01433"/>
    </source>
</evidence>
<evidence type="ECO:0000313" key="15">
    <source>
        <dbReference type="EMBL" id="ETS82924.1"/>
    </source>
</evidence>
<feature type="domain" description="Aminopeptidase N-like N-terminal" evidence="14">
    <location>
        <begin position="21"/>
        <end position="210"/>
    </location>
</feature>
<dbReference type="Gene3D" id="2.60.40.1730">
    <property type="entry name" value="tricorn interacting facor f3 domain"/>
    <property type="match status" value="1"/>
</dbReference>
<dbReference type="InterPro" id="IPR042097">
    <property type="entry name" value="Aminopeptidase_N-like_N_sf"/>
</dbReference>
<evidence type="ECO:0000256" key="3">
    <source>
        <dbReference type="ARBA" id="ARBA00022670"/>
    </source>
</evidence>
<accession>W3XA67</accession>
<feature type="binding site" evidence="9">
    <location>
        <position position="338"/>
    </location>
    <ligand>
        <name>Zn(2+)</name>
        <dbReference type="ChEBI" id="CHEBI:29105"/>
        <note>catalytic</note>
    </ligand>
</feature>
<name>W3XA67_PESFW</name>
<dbReference type="GeneID" id="19269813"/>
<sequence>MREVLTTRVTAPFRLPDTIEPRHYAIEIEPDLEASTFQGRVSIQLHVAKPTQYIVLHAVGLNINKARVEPEGGIISHPAVHYNPDQETAYFKLDRKLHAGSQAILFLQYDGKMAQVGNMGGLTPTPYQFPDGTAKMGFETMFEPTMARTVFPCFDEPALKAQFSVSLVVPSSLTCLSNMDIVSEKFVTSAAVNVKKRVSFDISPKMSTYLVVMVAGYFKMIETNKFRVPVRIWAALDKNIGNAQYALDVAVATMEAHERNFGLKYPLPKLDLVAIPGHQGGMEHWGCVTYQEHGLLLPENPSEYDKILVVSLMTHELAHQWFGNIVTMKFWDSLWLNEAFAEWAALHTVSELLPNYNAWAAFVAMSPDVPRAGGFQTAMELDANIGSHPIQDPNISAGSAFDSITYLKGCSVIRMMAETLGVDVFLQGIRLYLGRYEYSNATTKQLWDALSEVSGRNVADIMTSWTQNVGFPLLTVNELRPTGEIVVTQHRFLQNGDIEADTAPYPVLIRMREPDSVTTHLMAGESTKIAVNPFKYKLNANTGGFYRVAYPLSRIHKFQVQFAGDYLSIEDKIGIVADLGAIVATGSAMRNLNLADFLNFLFRIKDHVDNLYVWSEVLGQLQKVQAAFMFEGNEVLGVLKTARHRLVAHLIDRGLLTFKSTDSTEETLLKALLFSQLKDHAEVQKRAKKAWENLLSGDKNALNPNVRGRIFETVVYMDDTDETWNQLKSIALKGSYIHSGDPSAPLEAFQSLGVSPQPELIERALDLITPSKSSVESVTLAKRTTPFVLNWSARLKVLRALQTHPNGAIAGWNWLRKNWDSLRRARQGQIGGYDFIEYALGGLATSAQLSEVECFFADKKDSSFEMLLTQAIDKIRARARFVEADREALLQWARQGGFDVND</sequence>
<evidence type="ECO:0000256" key="5">
    <source>
        <dbReference type="ARBA" id="ARBA00022801"/>
    </source>
</evidence>
<dbReference type="CDD" id="cd09601">
    <property type="entry name" value="M1_APN-Q_like"/>
    <property type="match status" value="1"/>
</dbReference>
<feature type="binding site" evidence="9">
    <location>
        <position position="319"/>
    </location>
    <ligand>
        <name>Zn(2+)</name>
        <dbReference type="ChEBI" id="CHEBI:29105"/>
        <note>catalytic</note>
    </ligand>
</feature>
<dbReference type="SUPFAM" id="SSF63737">
    <property type="entry name" value="Leukotriene A4 hydrolase N-terminal domain"/>
    <property type="match status" value="1"/>
</dbReference>
<dbReference type="InterPro" id="IPR034016">
    <property type="entry name" value="M1_APN-typ"/>
</dbReference>
<protein>
    <recommendedName>
        <fullName evidence="11">Aminopeptidase</fullName>
        <ecNumber evidence="11">3.4.11.-</ecNumber>
    </recommendedName>
</protein>
<feature type="active site" description="Proton acceptor" evidence="8">
    <location>
        <position position="316"/>
    </location>
</feature>
<dbReference type="GO" id="GO:0070006">
    <property type="term" value="F:metalloaminopeptidase activity"/>
    <property type="evidence" value="ECO:0007669"/>
    <property type="project" value="TreeGrafter"/>
</dbReference>
<dbReference type="eggNOG" id="KOG1046">
    <property type="taxonomic scope" value="Eukaryota"/>
</dbReference>
<dbReference type="InterPro" id="IPR027268">
    <property type="entry name" value="Peptidase_M4/M1_CTD_sf"/>
</dbReference>
<dbReference type="EMBL" id="KI912111">
    <property type="protein sequence ID" value="ETS82924.1"/>
    <property type="molecule type" value="Genomic_DNA"/>
</dbReference>
<dbReference type="KEGG" id="pfy:PFICI_04800"/>
<evidence type="ECO:0000256" key="7">
    <source>
        <dbReference type="ARBA" id="ARBA00023049"/>
    </source>
</evidence>
<comment type="similarity">
    <text evidence="1 11">Belongs to the peptidase M1 family.</text>
</comment>
<dbReference type="Gene3D" id="2.60.40.1910">
    <property type="match status" value="1"/>
</dbReference>
<proteinExistence type="inferred from homology"/>
<dbReference type="Proteomes" id="UP000030651">
    <property type="component" value="Unassembled WGS sequence"/>
</dbReference>
<dbReference type="InterPro" id="IPR045357">
    <property type="entry name" value="Aminopeptidase_N-like_N"/>
</dbReference>
<evidence type="ECO:0000259" key="14">
    <source>
        <dbReference type="Pfam" id="PF17900"/>
    </source>
</evidence>
<dbReference type="InterPro" id="IPR050344">
    <property type="entry name" value="Peptidase_M1_aminopeptidases"/>
</dbReference>
<keyword evidence="16" id="KW-1185">Reference proteome</keyword>
<dbReference type="AlphaFoldDB" id="W3XA67"/>
<keyword evidence="4 9" id="KW-0479">Metal-binding</keyword>
<gene>
    <name evidence="15" type="ORF">PFICI_04800</name>
</gene>